<organism evidence="2 3">
    <name type="scientific">Cystobacter ferrugineus</name>
    <dbReference type="NCBI Taxonomy" id="83449"/>
    <lineage>
        <taxon>Bacteria</taxon>
        <taxon>Pseudomonadati</taxon>
        <taxon>Myxococcota</taxon>
        <taxon>Myxococcia</taxon>
        <taxon>Myxococcales</taxon>
        <taxon>Cystobacterineae</taxon>
        <taxon>Archangiaceae</taxon>
        <taxon>Cystobacter</taxon>
    </lineage>
</organism>
<protein>
    <recommendedName>
        <fullName evidence="1">Immunity protein 52 domain-containing protein</fullName>
    </recommendedName>
</protein>
<dbReference type="EMBL" id="MPIN01000010">
    <property type="protein sequence ID" value="OJH36539.1"/>
    <property type="molecule type" value="Genomic_DNA"/>
</dbReference>
<comment type="caution">
    <text evidence="2">The sequence shown here is derived from an EMBL/GenBank/DDBJ whole genome shotgun (WGS) entry which is preliminary data.</text>
</comment>
<dbReference type="Proteomes" id="UP000182229">
    <property type="component" value="Unassembled WGS sequence"/>
</dbReference>
<dbReference type="InterPro" id="IPR028969">
    <property type="entry name" value="Imm52"/>
</dbReference>
<accession>A0A1L9B2Q9</accession>
<name>A0A1L9B2Q9_9BACT</name>
<evidence type="ECO:0000313" key="2">
    <source>
        <dbReference type="EMBL" id="OJH36539.1"/>
    </source>
</evidence>
<keyword evidence="3" id="KW-1185">Reference proteome</keyword>
<dbReference type="RefSeq" id="WP_071902427.1">
    <property type="nucleotide sequence ID" value="NZ_MPIN01000010.1"/>
</dbReference>
<sequence length="248" mass="28284">MQDRYYVGAYWGPRQETALECARRAELFLHMLARCDPSFTQWYRAGRGVPRELPGHPVRADITELEKFLLQGRPRTDTDKEVIEDLGFMQMMWNAKKEATEIHLSCGGYFLPWGGPNSCLLYPTRESPLRERLLRAPVLADVLTSMATAWDPDFAMVSSTEMVRLVQKRKWEVRVGWLTYLSRRLGRLPPLPAPVRIESVGAIGWLLHLSPEPMTSSNPEHVAFTTRVRELLDRAGLIQLPEPAPASD</sequence>
<reference evidence="2 3" key="2">
    <citation type="submission" date="2016-12" db="EMBL/GenBank/DDBJ databases">
        <title>Draft Genome Sequence of Cystobacter ferrugineus Strain Cbfe23.</title>
        <authorList>
            <person name="Akbar S."/>
            <person name="Dowd S.E."/>
            <person name="Stevens D.C."/>
        </authorList>
    </citation>
    <scope>NUCLEOTIDE SEQUENCE [LARGE SCALE GENOMIC DNA]</scope>
    <source>
        <strain evidence="2 3">Cbfe23</strain>
    </source>
</reference>
<reference evidence="3" key="1">
    <citation type="submission" date="2016-11" db="EMBL/GenBank/DDBJ databases">
        <authorList>
            <person name="Shukria A."/>
            <person name="Stevens D.C."/>
        </authorList>
    </citation>
    <scope>NUCLEOTIDE SEQUENCE [LARGE SCALE GENOMIC DNA]</scope>
    <source>
        <strain evidence="3">Cbfe23</strain>
    </source>
</reference>
<evidence type="ECO:0000313" key="3">
    <source>
        <dbReference type="Proteomes" id="UP000182229"/>
    </source>
</evidence>
<evidence type="ECO:0000259" key="1">
    <source>
        <dbReference type="Pfam" id="PF15579"/>
    </source>
</evidence>
<dbReference type="OrthoDB" id="5521128at2"/>
<proteinExistence type="predicted"/>
<gene>
    <name evidence="2" type="ORF">BON30_32805</name>
</gene>
<feature type="domain" description="Immunity protein 52" evidence="1">
    <location>
        <begin position="3"/>
        <end position="239"/>
    </location>
</feature>
<dbReference type="Pfam" id="PF15579">
    <property type="entry name" value="Imm52"/>
    <property type="match status" value="1"/>
</dbReference>
<dbReference type="AlphaFoldDB" id="A0A1L9B2Q9"/>